<dbReference type="PANTHER" id="PTHR38382:SF1">
    <property type="entry name" value="RNA-BINDING PROTEIN"/>
    <property type="match status" value="1"/>
</dbReference>
<evidence type="ECO:0000313" key="2">
    <source>
        <dbReference type="EMBL" id="PWA35542.1"/>
    </source>
</evidence>
<dbReference type="OrthoDB" id="753880at2759"/>
<accession>A0A2U1KFJ1</accession>
<dbReference type="AlphaFoldDB" id="A0A2U1KFJ1"/>
<reference evidence="2 3" key="1">
    <citation type="journal article" date="2018" name="Mol. Plant">
        <title>The genome of Artemisia annua provides insight into the evolution of Asteraceae family and artemisinin biosynthesis.</title>
        <authorList>
            <person name="Shen Q."/>
            <person name="Zhang L."/>
            <person name="Liao Z."/>
            <person name="Wang S."/>
            <person name="Yan T."/>
            <person name="Shi P."/>
            <person name="Liu M."/>
            <person name="Fu X."/>
            <person name="Pan Q."/>
            <person name="Wang Y."/>
            <person name="Lv Z."/>
            <person name="Lu X."/>
            <person name="Zhang F."/>
            <person name="Jiang W."/>
            <person name="Ma Y."/>
            <person name="Chen M."/>
            <person name="Hao X."/>
            <person name="Li L."/>
            <person name="Tang Y."/>
            <person name="Lv G."/>
            <person name="Zhou Y."/>
            <person name="Sun X."/>
            <person name="Brodelius P.E."/>
            <person name="Rose J.K.C."/>
            <person name="Tang K."/>
        </authorList>
    </citation>
    <scope>NUCLEOTIDE SEQUENCE [LARGE SCALE GENOMIC DNA]</scope>
    <source>
        <strain evidence="3">cv. Huhao1</strain>
        <tissue evidence="2">Leaf</tissue>
    </source>
</reference>
<dbReference type="Proteomes" id="UP000245207">
    <property type="component" value="Unassembled WGS sequence"/>
</dbReference>
<feature type="region of interest" description="Disordered" evidence="1">
    <location>
        <begin position="1"/>
        <end position="97"/>
    </location>
</feature>
<dbReference type="STRING" id="35608.A0A2U1KFJ1"/>
<feature type="compositionally biased region" description="Polar residues" evidence="1">
    <location>
        <begin position="131"/>
        <end position="143"/>
    </location>
</feature>
<feature type="region of interest" description="Disordered" evidence="1">
    <location>
        <begin position="131"/>
        <end position="178"/>
    </location>
</feature>
<sequence length="234" mass="26076">MNSNQSKIRVRGQRLIPSTFIQRTSTDNDKEKVESGSKKRSKVSLSDFLDRKLQKTSTDPSKLVKGKDRPFLSPGTSMSAKQSIDGANADQKTKGRELDGLLDVVLGQFKPGKENEKDNFIDLEDEIQSSSVTQLTEESQTQDSSKRRNTFEGLYGKPPAPKRLVVLGDDPKPRQANYNRPFIRKEKPLPLYNHYAGGSGWWDSDMEGIDNEAVGSNEVWEGVGSATMGGLDWH</sequence>
<keyword evidence="3" id="KW-1185">Reference proteome</keyword>
<feature type="compositionally biased region" description="Basic and acidic residues" evidence="1">
    <location>
        <begin position="26"/>
        <end position="37"/>
    </location>
</feature>
<evidence type="ECO:0000256" key="1">
    <source>
        <dbReference type="SAM" id="MobiDB-lite"/>
    </source>
</evidence>
<comment type="caution">
    <text evidence="2">The sequence shown here is derived from an EMBL/GenBank/DDBJ whole genome shotgun (WGS) entry which is preliminary data.</text>
</comment>
<evidence type="ECO:0000313" key="3">
    <source>
        <dbReference type="Proteomes" id="UP000245207"/>
    </source>
</evidence>
<name>A0A2U1KFJ1_ARTAN</name>
<organism evidence="2 3">
    <name type="scientific">Artemisia annua</name>
    <name type="common">Sweet wormwood</name>
    <dbReference type="NCBI Taxonomy" id="35608"/>
    <lineage>
        <taxon>Eukaryota</taxon>
        <taxon>Viridiplantae</taxon>
        <taxon>Streptophyta</taxon>
        <taxon>Embryophyta</taxon>
        <taxon>Tracheophyta</taxon>
        <taxon>Spermatophyta</taxon>
        <taxon>Magnoliopsida</taxon>
        <taxon>eudicotyledons</taxon>
        <taxon>Gunneridae</taxon>
        <taxon>Pentapetalae</taxon>
        <taxon>asterids</taxon>
        <taxon>campanulids</taxon>
        <taxon>Asterales</taxon>
        <taxon>Asteraceae</taxon>
        <taxon>Asteroideae</taxon>
        <taxon>Anthemideae</taxon>
        <taxon>Artemisiinae</taxon>
        <taxon>Artemisia</taxon>
    </lineage>
</organism>
<gene>
    <name evidence="2" type="ORF">CTI12_AA608520</name>
</gene>
<proteinExistence type="predicted"/>
<dbReference type="PANTHER" id="PTHR38382">
    <property type="entry name" value="RNA-BINDING PROTEIN"/>
    <property type="match status" value="1"/>
</dbReference>
<protein>
    <submittedName>
        <fullName evidence="2">Uncharacterized protein</fullName>
    </submittedName>
</protein>
<dbReference type="EMBL" id="PKPP01019845">
    <property type="protein sequence ID" value="PWA35542.1"/>
    <property type="molecule type" value="Genomic_DNA"/>
</dbReference>